<dbReference type="Gene3D" id="3.40.50.300">
    <property type="entry name" value="P-loop containing nucleotide triphosphate hydrolases"/>
    <property type="match status" value="2"/>
</dbReference>
<dbReference type="InterPro" id="IPR038729">
    <property type="entry name" value="Rad50/SbcC_AAA"/>
</dbReference>
<dbReference type="Proteomes" id="UP000243002">
    <property type="component" value="Unassembled WGS sequence"/>
</dbReference>
<dbReference type="GO" id="GO:0006302">
    <property type="term" value="P:double-strand break repair"/>
    <property type="evidence" value="ECO:0007669"/>
    <property type="project" value="InterPro"/>
</dbReference>
<dbReference type="RefSeq" id="WP_106502849.1">
    <property type="nucleotide sequence ID" value="NZ_PXXO01000007.1"/>
</dbReference>
<dbReference type="GO" id="GO:0016887">
    <property type="term" value="F:ATP hydrolysis activity"/>
    <property type="evidence" value="ECO:0007669"/>
    <property type="project" value="InterPro"/>
</dbReference>
<dbReference type="PANTHER" id="PTHR41259">
    <property type="entry name" value="DOUBLE-STRAND BREAK REPAIR RAD50 ATPASE, PUTATIVE-RELATED"/>
    <property type="match status" value="1"/>
</dbReference>
<feature type="coiled-coil region" evidence="1">
    <location>
        <begin position="210"/>
        <end position="388"/>
    </location>
</feature>
<dbReference type="AlphaFoldDB" id="A0A2P7MVF9"/>
<reference evidence="4 5" key="1">
    <citation type="journal article" date="2018" name="Environ. Microbiol.">
        <title>Ecological and genomic features of two widespread freshwater picocyanobacteria.</title>
        <authorList>
            <person name="Cabello-Yeves P.J."/>
            <person name="Picazo A."/>
            <person name="Camacho A."/>
            <person name="Callieri C."/>
            <person name="Rosselli R."/>
            <person name="Roda-Garcia J.J."/>
            <person name="Coutinho F.H."/>
            <person name="Rodriguez-Valera F."/>
        </authorList>
    </citation>
    <scope>NUCLEOTIDE SEQUENCE [LARGE SCALE GENOMIC DNA]</scope>
    <source>
        <strain evidence="4 5">Tous</strain>
    </source>
</reference>
<dbReference type="SUPFAM" id="SSF52540">
    <property type="entry name" value="P-loop containing nucleoside triphosphate hydrolases"/>
    <property type="match status" value="1"/>
</dbReference>
<dbReference type="InterPro" id="IPR027417">
    <property type="entry name" value="P-loop_NTPase"/>
</dbReference>
<evidence type="ECO:0000256" key="1">
    <source>
        <dbReference type="SAM" id="Coils"/>
    </source>
</evidence>
<evidence type="ECO:0000313" key="5">
    <source>
        <dbReference type="Proteomes" id="UP000243002"/>
    </source>
</evidence>
<comment type="caution">
    <text evidence="4">The sequence shown here is derived from an EMBL/GenBank/DDBJ whole genome shotgun (WGS) entry which is preliminary data.</text>
</comment>
<dbReference type="OrthoDB" id="9795626at2"/>
<feature type="domain" description="Rad50/SbcC-type AAA" evidence="3">
    <location>
        <begin position="8"/>
        <end position="290"/>
    </location>
</feature>
<dbReference type="Pfam" id="PF13476">
    <property type="entry name" value="AAA_23"/>
    <property type="match status" value="1"/>
</dbReference>
<keyword evidence="5" id="KW-1185">Reference proteome</keyword>
<dbReference type="EMBL" id="PXXO01000007">
    <property type="protein sequence ID" value="PSJ05224.1"/>
    <property type="molecule type" value="Genomic_DNA"/>
</dbReference>
<gene>
    <name evidence="4" type="ORF">C7K55_07805</name>
</gene>
<evidence type="ECO:0000259" key="3">
    <source>
        <dbReference type="Pfam" id="PF13476"/>
    </source>
</evidence>
<keyword evidence="1" id="KW-0175">Coiled coil</keyword>
<name>A0A2P7MVF9_9CYAN</name>
<dbReference type="PANTHER" id="PTHR41259:SF1">
    <property type="entry name" value="DOUBLE-STRAND BREAK REPAIR RAD50 ATPASE, PUTATIVE-RELATED"/>
    <property type="match status" value="1"/>
</dbReference>
<protein>
    <recommendedName>
        <fullName evidence="3">Rad50/SbcC-type AAA domain-containing protein</fullName>
    </recommendedName>
</protein>
<accession>A0A2P7MVF9</accession>
<sequence length="893" mass="98933">MRLLHTTLRQVRLHQQLELQFDPRFTLLGGPNEAGKSTVVEALHKVLFLKATATGRAVDEMRSRLHSGLPEVELGFEAAGARWELRKRFSGASGTCQLSSDAGLALRGAAAEEQLARLLGVDGPIEGRRHSQLPLRWAHLWVRQGEAGTNLLGSPSEAYDVEQLVQQLQQRGAAAAALESPLDRLVSEQLQARLDQQFTATGKVKAGSPLAAARQRCSSALQNLQQAQSLQAELEAAMEQLRQSGQRLQLIEAQERPQLQRALQLEAQVRLRRAQIEPLRQQLSNLEQALSQLQAVQRQLGELGAQQQDWQLQRASRQQQSRSLEANCQSSEQACQKLKNQQQQQVERLELAQQLLDLANLEREGQQLLEHQQQFQRLQLQAEQCKQSLAQLAPIDAAAVKALRQAEQQWAQAEARSQAMATAICLIEADQPVSLAGQPLSPGETVQLNGSAELAVGCGVRLQISPGGGEATAQAAAALQHSGAALRELQSSIGVANSEAAEVIAQQRQALELELANLRQAASAIPWSRLEEQIAALEPRRQRLLSRLAHLQLQRQRLAESGELPQGRAELEAWIEELRQQANELSQKQQQAEAERTSWRQQLEQQHRSSQELERNLEQLTGSLSTLAERQLALQASHGDAQQLTDAVNSSRQALLIQEAELSALDKELLDKLPAGGAIEQRLRLLDGEKDALLTSRGQNEQRCLTLSSDDPTALVEHRQAAWESAQADLEALELQTQALQMLQNLFHQTRQDFSQRYSEPLEQAIGPYLHYLQNGRHQASLDFDPKSGFGNFELQQGQHRFGFEQLSGGMREQLAAALRLAIAEVLQPAYDDCLPLIFDDAFTNSDQQRLQALQQMLRRGANHGMQLILLSCNPNDYQELAVELGSEIALAA</sequence>
<evidence type="ECO:0000256" key="2">
    <source>
        <dbReference type="SAM" id="MobiDB-lite"/>
    </source>
</evidence>
<organism evidence="4 5">
    <name type="scientific">Cyanobium usitatum str. Tous</name>
    <dbReference type="NCBI Taxonomy" id="2116684"/>
    <lineage>
        <taxon>Bacteria</taxon>
        <taxon>Bacillati</taxon>
        <taxon>Cyanobacteriota</taxon>
        <taxon>Cyanophyceae</taxon>
        <taxon>Synechococcales</taxon>
        <taxon>Prochlorococcaceae</taxon>
        <taxon>Cyanobium</taxon>
    </lineage>
</organism>
<feature type="region of interest" description="Disordered" evidence="2">
    <location>
        <begin position="585"/>
        <end position="612"/>
    </location>
</feature>
<proteinExistence type="predicted"/>
<evidence type="ECO:0000313" key="4">
    <source>
        <dbReference type="EMBL" id="PSJ05224.1"/>
    </source>
</evidence>